<gene>
    <name evidence="1" type="ORF">CKY28_17905</name>
</gene>
<dbReference type="RefSeq" id="WP_095999758.1">
    <property type="nucleotide sequence ID" value="NZ_NSLI01000008.1"/>
</dbReference>
<name>A0A2A2SAZ4_9SPHN</name>
<reference evidence="2" key="1">
    <citation type="submission" date="2017-09" db="EMBL/GenBank/DDBJ databases">
        <authorList>
            <person name="Feng G."/>
            <person name="Zhu H."/>
        </authorList>
    </citation>
    <scope>NUCLEOTIDE SEQUENCE [LARGE SCALE GENOMIC DNA]</scope>
    <source>
        <strain evidence="2">1PNM-20</strain>
    </source>
</reference>
<protein>
    <submittedName>
        <fullName evidence="1">Uncharacterized protein</fullName>
    </submittedName>
</protein>
<sequence length="72" mass="7445">MAAASSLPALVETAPEPVLIVADPLDGDLLNYECWLLPPGRADPVEQIVRAVSWMAGPFAVAAGATALALLF</sequence>
<evidence type="ECO:0000313" key="1">
    <source>
        <dbReference type="EMBL" id="PAX06352.1"/>
    </source>
</evidence>
<keyword evidence="2" id="KW-1185">Reference proteome</keyword>
<accession>A0A2A2SAZ4</accession>
<dbReference type="AlphaFoldDB" id="A0A2A2SAZ4"/>
<dbReference type="Proteomes" id="UP000218151">
    <property type="component" value="Unassembled WGS sequence"/>
</dbReference>
<evidence type="ECO:0000313" key="2">
    <source>
        <dbReference type="Proteomes" id="UP000218151"/>
    </source>
</evidence>
<dbReference type="EMBL" id="NSLI01000008">
    <property type="protein sequence ID" value="PAX06352.1"/>
    <property type="molecule type" value="Genomic_DNA"/>
</dbReference>
<organism evidence="1 2">
    <name type="scientific">Sphingomonas lenta</name>
    <dbReference type="NCBI Taxonomy" id="1141887"/>
    <lineage>
        <taxon>Bacteria</taxon>
        <taxon>Pseudomonadati</taxon>
        <taxon>Pseudomonadota</taxon>
        <taxon>Alphaproteobacteria</taxon>
        <taxon>Sphingomonadales</taxon>
        <taxon>Sphingomonadaceae</taxon>
        <taxon>Sphingomonas</taxon>
    </lineage>
</organism>
<comment type="caution">
    <text evidence="1">The sequence shown here is derived from an EMBL/GenBank/DDBJ whole genome shotgun (WGS) entry which is preliminary data.</text>
</comment>
<proteinExistence type="predicted"/>